<dbReference type="GO" id="GO:0008610">
    <property type="term" value="P:lipid biosynthetic process"/>
    <property type="evidence" value="ECO:0007669"/>
    <property type="project" value="UniProtKB-ARBA"/>
</dbReference>
<dbReference type="CDD" id="cd19540">
    <property type="entry name" value="LCL_NRPS-like"/>
    <property type="match status" value="2"/>
</dbReference>
<dbReference type="InterPro" id="IPR036736">
    <property type="entry name" value="ACP-like_sf"/>
</dbReference>
<dbReference type="Gene3D" id="3.30.559.30">
    <property type="entry name" value="Nonribosomal peptide synthetase, condensation domain"/>
    <property type="match status" value="3"/>
</dbReference>
<dbReference type="CDD" id="cd05930">
    <property type="entry name" value="A_NRPS"/>
    <property type="match status" value="1"/>
</dbReference>
<evidence type="ECO:0000256" key="3">
    <source>
        <dbReference type="ARBA" id="ARBA00022450"/>
    </source>
</evidence>
<dbReference type="InterPro" id="IPR000873">
    <property type="entry name" value="AMP-dep_synth/lig_dom"/>
</dbReference>
<dbReference type="CDD" id="cd17646">
    <property type="entry name" value="A_NRPS_AB3403-like"/>
    <property type="match status" value="1"/>
</dbReference>
<dbReference type="Pfam" id="PF00668">
    <property type="entry name" value="Condensation"/>
    <property type="match status" value="3"/>
</dbReference>
<dbReference type="GO" id="GO:0044550">
    <property type="term" value="P:secondary metabolite biosynthetic process"/>
    <property type="evidence" value="ECO:0007669"/>
    <property type="project" value="UniProtKB-ARBA"/>
</dbReference>
<gene>
    <name evidence="7" type="ORF">FHS39_004929</name>
</gene>
<dbReference type="SUPFAM" id="SSF53474">
    <property type="entry name" value="alpha/beta-Hydrolases"/>
    <property type="match status" value="1"/>
</dbReference>
<dbReference type="EMBL" id="JACHJH010000010">
    <property type="protein sequence ID" value="MBB4895848.1"/>
    <property type="molecule type" value="Genomic_DNA"/>
</dbReference>
<dbReference type="FunFam" id="2.30.38.10:FF:000001">
    <property type="entry name" value="Non-ribosomal peptide synthetase PvdI"/>
    <property type="match status" value="3"/>
</dbReference>
<keyword evidence="3" id="KW-0596">Phosphopantetheine</keyword>
<comment type="cofactor">
    <cofactor evidence="1">
        <name>pantetheine 4'-phosphate</name>
        <dbReference type="ChEBI" id="CHEBI:47942"/>
    </cofactor>
</comment>
<protein>
    <submittedName>
        <fullName evidence="7">Amino acid adenylation domain-containing protein</fullName>
    </submittedName>
</protein>
<feature type="domain" description="Carrier" evidence="6">
    <location>
        <begin position="938"/>
        <end position="1013"/>
    </location>
</feature>
<dbReference type="InterPro" id="IPR001242">
    <property type="entry name" value="Condensation_dom"/>
</dbReference>
<dbReference type="NCBIfam" id="NF003417">
    <property type="entry name" value="PRK04813.1"/>
    <property type="match status" value="3"/>
</dbReference>
<dbReference type="Pfam" id="PF13193">
    <property type="entry name" value="AMP-binding_C"/>
    <property type="match status" value="3"/>
</dbReference>
<comment type="caution">
    <text evidence="7">The sequence shown here is derived from an EMBL/GenBank/DDBJ whole genome shotgun (WGS) entry which is preliminary data.</text>
</comment>
<dbReference type="InterPro" id="IPR009081">
    <property type="entry name" value="PP-bd_ACP"/>
</dbReference>
<dbReference type="Gene3D" id="3.40.50.980">
    <property type="match status" value="6"/>
</dbReference>
<dbReference type="SMART" id="SM00823">
    <property type="entry name" value="PKS_PP"/>
    <property type="match status" value="3"/>
</dbReference>
<dbReference type="Pfam" id="PF00501">
    <property type="entry name" value="AMP-binding"/>
    <property type="match status" value="3"/>
</dbReference>
<evidence type="ECO:0000256" key="5">
    <source>
        <dbReference type="ARBA" id="ARBA00022598"/>
    </source>
</evidence>
<dbReference type="InterPro" id="IPR001031">
    <property type="entry name" value="Thioesterase"/>
</dbReference>
<feature type="domain" description="Carrier" evidence="6">
    <location>
        <begin position="1966"/>
        <end position="2041"/>
    </location>
</feature>
<organism evidence="7 8">
    <name type="scientific">Streptomyces olivoverticillatus</name>
    <dbReference type="NCBI Taxonomy" id="66427"/>
    <lineage>
        <taxon>Bacteria</taxon>
        <taxon>Bacillati</taxon>
        <taxon>Actinomycetota</taxon>
        <taxon>Actinomycetes</taxon>
        <taxon>Kitasatosporales</taxon>
        <taxon>Streptomycetaceae</taxon>
        <taxon>Streptomyces</taxon>
    </lineage>
</organism>
<evidence type="ECO:0000313" key="7">
    <source>
        <dbReference type="EMBL" id="MBB4895848.1"/>
    </source>
</evidence>
<dbReference type="InterPro" id="IPR020806">
    <property type="entry name" value="PKS_PP-bd"/>
</dbReference>
<dbReference type="GO" id="GO:0017000">
    <property type="term" value="P:antibiotic biosynthetic process"/>
    <property type="evidence" value="ECO:0007669"/>
    <property type="project" value="UniProtKB-ARBA"/>
</dbReference>
<evidence type="ECO:0000313" key="8">
    <source>
        <dbReference type="Proteomes" id="UP000556084"/>
    </source>
</evidence>
<dbReference type="Gene3D" id="3.30.559.10">
    <property type="entry name" value="Chloramphenicol acetyltransferase-like domain"/>
    <property type="match status" value="3"/>
</dbReference>
<name>A0A7W7PNS2_9ACTN</name>
<dbReference type="FunFam" id="1.10.1200.10:FF:000016">
    <property type="entry name" value="Non-ribosomal peptide synthase"/>
    <property type="match status" value="3"/>
</dbReference>
<evidence type="ECO:0000256" key="2">
    <source>
        <dbReference type="ARBA" id="ARBA00006432"/>
    </source>
</evidence>
<dbReference type="InterPro" id="IPR020845">
    <property type="entry name" value="AMP-binding_CS"/>
</dbReference>
<dbReference type="FunFam" id="3.30.559.30:FF:000001">
    <property type="entry name" value="Non-ribosomal peptide synthetase"/>
    <property type="match status" value="1"/>
</dbReference>
<comment type="similarity">
    <text evidence="2">Belongs to the ATP-dependent AMP-binding enzyme family.</text>
</comment>
<dbReference type="Pfam" id="PF00975">
    <property type="entry name" value="Thioesterase"/>
    <property type="match status" value="1"/>
</dbReference>
<dbReference type="SUPFAM" id="SSF56801">
    <property type="entry name" value="Acetyl-CoA synthetase-like"/>
    <property type="match status" value="3"/>
</dbReference>
<dbReference type="Proteomes" id="UP000556084">
    <property type="component" value="Unassembled WGS sequence"/>
</dbReference>
<dbReference type="PANTHER" id="PTHR45527:SF1">
    <property type="entry name" value="FATTY ACID SYNTHASE"/>
    <property type="match status" value="1"/>
</dbReference>
<keyword evidence="5" id="KW-0436">Ligase</keyword>
<dbReference type="InterPro" id="IPR045851">
    <property type="entry name" value="AMP-bd_C_sf"/>
</dbReference>
<dbReference type="GO" id="GO:0031177">
    <property type="term" value="F:phosphopantetheine binding"/>
    <property type="evidence" value="ECO:0007669"/>
    <property type="project" value="InterPro"/>
</dbReference>
<keyword evidence="4" id="KW-0597">Phosphoprotein</keyword>
<evidence type="ECO:0000256" key="1">
    <source>
        <dbReference type="ARBA" id="ARBA00001957"/>
    </source>
</evidence>
<dbReference type="InterPro" id="IPR023213">
    <property type="entry name" value="CAT-like_dom_sf"/>
</dbReference>
<dbReference type="InterPro" id="IPR029058">
    <property type="entry name" value="AB_hydrolase_fold"/>
</dbReference>
<dbReference type="NCBIfam" id="TIGR01733">
    <property type="entry name" value="AA-adenyl-dom"/>
    <property type="match status" value="3"/>
</dbReference>
<dbReference type="SUPFAM" id="SSF52777">
    <property type="entry name" value="CoA-dependent acyltransferases"/>
    <property type="match status" value="6"/>
</dbReference>
<dbReference type="PROSITE" id="PS00455">
    <property type="entry name" value="AMP_BINDING"/>
    <property type="match status" value="3"/>
</dbReference>
<dbReference type="GO" id="GO:0043041">
    <property type="term" value="P:amino acid activation for nonribosomal peptide biosynthetic process"/>
    <property type="evidence" value="ECO:0007669"/>
    <property type="project" value="TreeGrafter"/>
</dbReference>
<dbReference type="GO" id="GO:0005829">
    <property type="term" value="C:cytosol"/>
    <property type="evidence" value="ECO:0007669"/>
    <property type="project" value="TreeGrafter"/>
</dbReference>
<reference evidence="7 8" key="1">
    <citation type="submission" date="2020-08" db="EMBL/GenBank/DDBJ databases">
        <title>Genomic Encyclopedia of Type Strains, Phase III (KMG-III): the genomes of soil and plant-associated and newly described type strains.</title>
        <authorList>
            <person name="Whitman W."/>
        </authorList>
    </citation>
    <scope>NUCLEOTIDE SEQUENCE [LARGE SCALE GENOMIC DNA]</scope>
    <source>
        <strain evidence="7 8">CECT 3266</strain>
    </source>
</reference>
<dbReference type="SUPFAM" id="SSF47336">
    <property type="entry name" value="ACP-like"/>
    <property type="match status" value="3"/>
</dbReference>
<dbReference type="RefSeq" id="WP_184351655.1">
    <property type="nucleotide sequence ID" value="NZ_JACHJH010000010.1"/>
</dbReference>
<evidence type="ECO:0000256" key="4">
    <source>
        <dbReference type="ARBA" id="ARBA00022553"/>
    </source>
</evidence>
<feature type="domain" description="Carrier" evidence="6">
    <location>
        <begin position="3003"/>
        <end position="3078"/>
    </location>
</feature>
<sequence length="3348" mass="364257">MTNKELALTSGQLGVWFGQQLGVPSQSYNVSQYTEIRGSVDETFFVAAVRQVVREAEALRVAFHESTEGPRQVVLPMEDWKPPQLDFSREADPEGAALGWMRAELDAPVELIGGELFTMALLTLAEDRHWFFQRAHHAVADGYSGALLLQRVADVYSSFVARQARWDRQFGSLDELLTDEADYRASSTFAADREHWLTRSSGREAPVTLVERTHQASPHPLRCSAHVRAEVLDRIRAFARTERTSWTTAVTAAIAAYLHRLTGAHELTLGFPVTGRSTAVERQTPGMLTNVLPLYFNVSGDMPAGDLVRQASVEMRQALRHQRYRNEDLRRDLGTHTEGPGGFGPLVNILAFDQEPNFGGHVGVVHYLNNGPVEDLQIVVQPDSDGGGLLLTFNGNPASYEAEELSAHLTRFLGFLDGFSRDRDRHIESVELLSAEEQEQILGSWAGQPVEEPAGTLPEMFAAVAARTPRAIALETCDETLTYRELNARANRLAHHLIAQGIGPESVVAVSLPRSVEMVIAVLAIVKAGGAYLPVDPDYPRDRVRHMLDDAAPKVVIDSALMASDTLAIELERYPDTDPELRGRLHPQHPAYLIYTSGSTGRPKAVAVTHQGLPSLAADHLDRYAVTPDSRILQFASLSFDAAVVDLINALLGGATLVLPPPGRLVGHELGEFLGKQKITHAMMPPAVLGTLPAGEYPSLQVLITGGDVLPPSLAAQWAPGLRMFNVYGPTESTVDAVVSEVTPDGTGSVPIGRPIRNTQVYVLDQALRPVPPGVPGELCLAGPGLARGYVNRPGLTAERFVANPFGAPGGRMYRTGDMVRWRTDGVLEFLGRTDDQIKLRGFRVELGEVQTALANCPGVSQAAVMLREDRPGDRRLVGYVVADDNETMDIGNLHRQLPEYMVPSAIVTLEALPLTPNGKLDRRALPAPQATTQGGTAPRTGHEETLAALYRDVLGLPAVSIEDNFFELGGHSLLATRLTSRIRTTLGIELPLRTIFEAPTIAQLAQHLDTADHARPALTTQPRPNPLPLSHAQNRLWLLHQVEGPSATYNLAQAIRLTGPLDTGALEAALGDVVARHEALRTVYRTVADDPSQLILDTDQAKPVLERAQEGQTVESVAALPFDLAVAPPVRAVLFAMDTDEHVLLLVIHHIAADGWSLEPLGRDLSSAYTARIHGEMPSWEPLPVQYADYTLWQRDLLDGERGEAVAQLDFWRSELAGIPDELALPTDRVRPAVTSHRGALAHWQLEPEVSEALGALARETGASLFMVLQTALAALLTRLGAGNDIPIGTPIAGRTDAALDNLIGFFVNTLVLRTDTTGNPTFRELLTRTRETDLRAYAHQDLPFERLVEELNPTRSLARHPLFQVMLNLQSETSHPIELPGISAEIEPINAIAAKFDLSFTVVESGREGLLGAIEYATDLFDAPTAQALGERLVRLLKHAATDPDAPLYTLELLAPEEREHILWGWAGQSTETPAGTLPELFAAAAARRPENTAVVFGDETVSYEELNARANRLAHYLIAQGIRPESVVAVSLPRSVEMVIAILAIVKAGGAYLPIDPDYPQDRAHYMLHDSHAALTIDINTFDLDLTQYPDHNPDLRDRLAPDHPAYVIYTSGSTGRPKGVAVPHRGIVNRLAWMQGQYGLTTEDRVLQKTPFTFDVSVWEFFWPILQGATLVVARPEGHKDPAYLARLIREERVTTAHFVPSMLQVFLREPEVTAGRHALQRVICSGEALPIEVQNEFLTVLDGVQLHNLYGPTEASVDVTFWECLPESGATSVPIGRPIWNTQVYVLDQAVCPVPPGIPGELYLAGVGLARGYVNRPGLTAERFVPNPFGTPGSRMYRTGDMVRRRTDGVLEFLGRADDQVKLRGFRIEPGEIQAVLAACPGVAQAAVVVREDRPGDQRLIGYVVPDHVDAVDTGNLRRQLPEYMVPSAIVTLDALPLTSNGKLDRRALPAPQATTQAGTAPRTGHEETLAALYRDILGLPAVNIEDNFFELGGHSLLATRLTSRIRTTFGIELPLRTIFEAPTIAQLAQHLDTADHARPALTTQPRPNPLPLSYAQNRLWLLNEIEGPNAAYTIPVAIRISGSVDVPALQGALEDLVARHESLRTVFGRADDQPFQLVRDLDDARPVLECVEATETGLDLLLTEYRNRPFDLTVDLPVRAVLFTVDANEHVLLLVIHHIAADGWSLAPLGRDLSSAYTARIHGEMPSWEPLPVQYADYTLWQRDLLEGERAEAEAQLAFWRGELADLPDELTLPVDRMRSAVASHRGALAHWQLEPEVSEALGALARETGASLFMVLQTALAALLTRLGAGNDIPIGTPIAGRTDAALDNLIGFFVNTLVLRTDTTGNPTFRELLTRTRETDLRAYAHQDLPFERLVEELNPTRSLARHPLFQVMLNLQNNAEATLDLPGADVTTLPLTGGAAKFDLSFTVVESGRQGLLGTIEYATDLFDAPTAQALGERLVRLLKHAAAAPDTAIDAIELLASEERSRILDAWSGPVGETPEGTLPDLVEAAVARTPQAVALEIGDVALTYQELNARANRLAHHLIAQGIRPESVVAVSLPRSAEMVIAILAILKAGGAYLPIDPDYPQDRVHYMLHDSHAVLTLDTDTLDLDLTHYPDHNPDRTGLLTPDHLAYVIYTSGSTGRPKGVAIRHRGVVSYLAYLHGLTGLGADDRVLNLASLSFDPSVRDIFGTLTAGARLVLVPPQAAKDPYALLTALARYRVTVLLSLVPTMLSALADAAEDRTAVPLETLRLGLVSGEALTGAHISRAALVGADWQLVNMYGPTESTMTATYQPVDLGTARNARVPIGRPIVNARCYVLDAGLRPVPPGVPGELHLAGEDLARGYANRPGLTADHFVPDPFGAPGGRMYRTGDVVRWRRDGVLEFIGRADDQVKIRGIRVELGEIQAVLASCPGVSQAAVVLREDRPGDRRLVGYVVPDGNEPVDTGRLRRELPPHMVPSPILTLDALPLSPNGKLDRRALPAPALVAGTGREPATEREAALCGIFAEVLGLSEVGVDDGFFDLGGHSLLATRLVNRVHGALGVELPIRAVFEAPTVAGLAEWIDSEGARSNALNVLLPIRTSGSATPLFCVHPVGGLGWCYARFVPYLGADQPVYALQARGITEPDALPKNIEQLVDDYIEQLREVQASGPYQLLGWSFGGNVAHAMAVRLQALGEQVSLLAMLDSCPSDLLERLDPDAERDRMNALMAEFGGGVESMEQRLAEDSELAGVMRRELSVLQGLTDAEIEAMRDSSVNSSLILREYRTQRFDGDLLYFTALLERPEGSPDSRAWEPYVTGSIEDHPVEASHAGMMDLAPVAEVARVVAEVLRRSDRSGT</sequence>
<dbReference type="Gene3D" id="3.30.300.30">
    <property type="match status" value="3"/>
</dbReference>
<dbReference type="InterPro" id="IPR006162">
    <property type="entry name" value="Ppantetheine_attach_site"/>
</dbReference>
<dbReference type="GO" id="GO:0016874">
    <property type="term" value="F:ligase activity"/>
    <property type="evidence" value="ECO:0007669"/>
    <property type="project" value="UniProtKB-KW"/>
</dbReference>
<dbReference type="PROSITE" id="PS00012">
    <property type="entry name" value="PHOSPHOPANTETHEINE"/>
    <property type="match status" value="3"/>
</dbReference>
<dbReference type="InterPro" id="IPR025110">
    <property type="entry name" value="AMP-bd_C"/>
</dbReference>
<dbReference type="CDD" id="cd17652">
    <property type="entry name" value="A_NRPS_CmdD_like"/>
    <property type="match status" value="1"/>
</dbReference>
<dbReference type="Pfam" id="PF00550">
    <property type="entry name" value="PP-binding"/>
    <property type="match status" value="3"/>
</dbReference>
<dbReference type="FunFam" id="3.30.300.30:FF:000010">
    <property type="entry name" value="Enterobactin synthetase component F"/>
    <property type="match status" value="3"/>
</dbReference>
<dbReference type="InterPro" id="IPR020802">
    <property type="entry name" value="TesA-like"/>
</dbReference>
<dbReference type="GO" id="GO:0072330">
    <property type="term" value="P:monocarboxylic acid biosynthetic process"/>
    <property type="evidence" value="ECO:0007669"/>
    <property type="project" value="UniProtKB-ARBA"/>
</dbReference>
<evidence type="ECO:0000259" key="6">
    <source>
        <dbReference type="PROSITE" id="PS50075"/>
    </source>
</evidence>
<accession>A0A7W7PNS2</accession>
<dbReference type="FunFam" id="3.40.50.980:FF:000002">
    <property type="entry name" value="Enterobactin synthetase component F"/>
    <property type="match status" value="1"/>
</dbReference>
<dbReference type="InterPro" id="IPR010071">
    <property type="entry name" value="AA_adenyl_dom"/>
</dbReference>
<dbReference type="FunFam" id="3.40.50.12780:FF:000012">
    <property type="entry name" value="Non-ribosomal peptide synthetase"/>
    <property type="match status" value="3"/>
</dbReference>
<dbReference type="Gene3D" id="2.30.38.10">
    <property type="entry name" value="Luciferase, Domain 3"/>
    <property type="match status" value="3"/>
</dbReference>
<dbReference type="Gene3D" id="3.40.50.1820">
    <property type="entry name" value="alpha/beta hydrolase"/>
    <property type="match status" value="1"/>
</dbReference>
<dbReference type="FunFam" id="3.40.50.980:FF:000001">
    <property type="entry name" value="Non-ribosomal peptide synthetase"/>
    <property type="match status" value="2"/>
</dbReference>
<proteinExistence type="inferred from homology"/>
<dbReference type="PROSITE" id="PS50075">
    <property type="entry name" value="CARRIER"/>
    <property type="match status" value="3"/>
</dbReference>
<dbReference type="PANTHER" id="PTHR45527">
    <property type="entry name" value="NONRIBOSOMAL PEPTIDE SYNTHETASE"/>
    <property type="match status" value="1"/>
</dbReference>
<dbReference type="Gene3D" id="1.10.1200.10">
    <property type="entry name" value="ACP-like"/>
    <property type="match status" value="2"/>
</dbReference>
<keyword evidence="8" id="KW-1185">Reference proteome</keyword>
<dbReference type="SMART" id="SM00824">
    <property type="entry name" value="PKS_TE"/>
    <property type="match status" value="1"/>
</dbReference>